<dbReference type="EMBL" id="AMGV01000007">
    <property type="protein sequence ID" value="KEF55355.1"/>
    <property type="molecule type" value="Genomic_DNA"/>
</dbReference>
<evidence type="ECO:0008006" key="5">
    <source>
        <dbReference type="Google" id="ProtNLM"/>
    </source>
</evidence>
<name>A0A072PIM7_9EURO</name>
<feature type="compositionally biased region" description="Polar residues" evidence="1">
    <location>
        <begin position="124"/>
        <end position="134"/>
    </location>
</feature>
<sequence>MADLQSTPIESPYHTTTLPESFHKSHDSAHAYPEVYHPPQTYEDFPEPLPDGRYMSPRKPVYEADPDPDLSKRENDPNAVPDKEIETRQICGLRRKVFFIVLAVVLLVAAIVGGVVGGVLGTRHNSSSSTDQNAASPGDSSLVSPSSSASSAAPSSTSGVNGTPETNTTVAAPSPIRAIAVAEAEVTMFKVWQTTDKNIHMAGYYNVPALSADAFELNLDFPAVNNTPIAALTWKYNDYFEIRIQYTAEGQSSLGSLNFRCYENGTLCTEPLNGLNSAIPAPIVGAGVALVTPELNHLRSYYIGSDGLVLEAKYTPEPGWVSPIPISNGAKAHIASPLGVTMVKDEIWLFWFSNQKQLQYATSTYTGSTWSVVQNISATIPEELPRSIGVVRSDAPDVTQVFYLDGTEMQQVQYSNNVWSISALGSSMPSSSISNGPLGAAGWDNTATRLYFVIDGSIQSVASESVYGQWQLGTKPLDYYGTN</sequence>
<accession>A0A072PIM7</accession>
<keyword evidence="2" id="KW-0812">Transmembrane</keyword>
<feature type="compositionally biased region" description="Polar residues" evidence="1">
    <location>
        <begin position="159"/>
        <end position="170"/>
    </location>
</feature>
<evidence type="ECO:0000313" key="3">
    <source>
        <dbReference type="EMBL" id="KEF55355.1"/>
    </source>
</evidence>
<evidence type="ECO:0000256" key="1">
    <source>
        <dbReference type="SAM" id="MobiDB-lite"/>
    </source>
</evidence>
<dbReference type="RefSeq" id="XP_013257945.1">
    <property type="nucleotide sequence ID" value="XM_013402491.1"/>
</dbReference>
<dbReference type="OrthoDB" id="10333310at2759"/>
<feature type="compositionally biased region" description="Polar residues" evidence="1">
    <location>
        <begin position="1"/>
        <end position="19"/>
    </location>
</feature>
<evidence type="ECO:0000256" key="2">
    <source>
        <dbReference type="SAM" id="Phobius"/>
    </source>
</evidence>
<dbReference type="SUPFAM" id="SSF89372">
    <property type="entry name" value="Fucose-specific lectin"/>
    <property type="match status" value="1"/>
</dbReference>
<dbReference type="Gene3D" id="2.120.10.70">
    <property type="entry name" value="Fucose-specific lectin"/>
    <property type="match status" value="2"/>
</dbReference>
<proteinExistence type="predicted"/>
<feature type="transmembrane region" description="Helical" evidence="2">
    <location>
        <begin position="97"/>
        <end position="120"/>
    </location>
</feature>
<keyword evidence="4" id="KW-1185">Reference proteome</keyword>
<keyword evidence="2" id="KW-1133">Transmembrane helix</keyword>
<dbReference type="Proteomes" id="UP000027920">
    <property type="component" value="Unassembled WGS sequence"/>
</dbReference>
<protein>
    <recommendedName>
        <fullName evidence="5">Fucose-specific lectin</fullName>
    </recommendedName>
</protein>
<dbReference type="VEuPathDB" id="FungiDB:A1O9_08105"/>
<dbReference type="STRING" id="1182545.A0A072PIM7"/>
<comment type="caution">
    <text evidence="3">The sequence shown here is derived from an EMBL/GenBank/DDBJ whole genome shotgun (WGS) entry which is preliminary data.</text>
</comment>
<feature type="region of interest" description="Disordered" evidence="1">
    <location>
        <begin position="124"/>
        <end position="170"/>
    </location>
</feature>
<feature type="compositionally biased region" description="Low complexity" evidence="1">
    <location>
        <begin position="135"/>
        <end position="158"/>
    </location>
</feature>
<dbReference type="HOGENOM" id="CLU_565027_0_0_1"/>
<dbReference type="GeneID" id="25283018"/>
<dbReference type="AlphaFoldDB" id="A0A072PIM7"/>
<organism evidence="3 4">
    <name type="scientific">Exophiala aquamarina CBS 119918</name>
    <dbReference type="NCBI Taxonomy" id="1182545"/>
    <lineage>
        <taxon>Eukaryota</taxon>
        <taxon>Fungi</taxon>
        <taxon>Dikarya</taxon>
        <taxon>Ascomycota</taxon>
        <taxon>Pezizomycotina</taxon>
        <taxon>Eurotiomycetes</taxon>
        <taxon>Chaetothyriomycetidae</taxon>
        <taxon>Chaetothyriales</taxon>
        <taxon>Herpotrichiellaceae</taxon>
        <taxon>Exophiala</taxon>
    </lineage>
</organism>
<feature type="region of interest" description="Disordered" evidence="1">
    <location>
        <begin position="1"/>
        <end position="81"/>
    </location>
</feature>
<feature type="compositionally biased region" description="Basic and acidic residues" evidence="1">
    <location>
        <begin position="69"/>
        <end position="81"/>
    </location>
</feature>
<evidence type="ECO:0000313" key="4">
    <source>
        <dbReference type="Proteomes" id="UP000027920"/>
    </source>
</evidence>
<reference evidence="3 4" key="1">
    <citation type="submission" date="2013-03" db="EMBL/GenBank/DDBJ databases">
        <title>The Genome Sequence of Exophiala aquamarina CBS 119918.</title>
        <authorList>
            <consortium name="The Broad Institute Genomics Platform"/>
            <person name="Cuomo C."/>
            <person name="de Hoog S."/>
            <person name="Gorbushina A."/>
            <person name="Walker B."/>
            <person name="Young S.K."/>
            <person name="Zeng Q."/>
            <person name="Gargeya S."/>
            <person name="Fitzgerald M."/>
            <person name="Haas B."/>
            <person name="Abouelleil A."/>
            <person name="Allen A.W."/>
            <person name="Alvarado L."/>
            <person name="Arachchi H.M."/>
            <person name="Berlin A.M."/>
            <person name="Chapman S.B."/>
            <person name="Gainer-Dewar J."/>
            <person name="Goldberg J."/>
            <person name="Griggs A."/>
            <person name="Gujja S."/>
            <person name="Hansen M."/>
            <person name="Howarth C."/>
            <person name="Imamovic A."/>
            <person name="Ireland A."/>
            <person name="Larimer J."/>
            <person name="McCowan C."/>
            <person name="Murphy C."/>
            <person name="Pearson M."/>
            <person name="Poon T.W."/>
            <person name="Priest M."/>
            <person name="Roberts A."/>
            <person name="Saif S."/>
            <person name="Shea T."/>
            <person name="Sisk P."/>
            <person name="Sykes S."/>
            <person name="Wortman J."/>
            <person name="Nusbaum C."/>
            <person name="Birren B."/>
        </authorList>
    </citation>
    <scope>NUCLEOTIDE SEQUENCE [LARGE SCALE GENOMIC DNA]</scope>
    <source>
        <strain evidence="3 4">CBS 119918</strain>
    </source>
</reference>
<keyword evidence="2" id="KW-0472">Membrane</keyword>
<gene>
    <name evidence="3" type="ORF">A1O9_08105</name>
</gene>